<dbReference type="InterPro" id="IPR036390">
    <property type="entry name" value="WH_DNA-bd_sf"/>
</dbReference>
<feature type="domain" description="HTH gntR-type" evidence="4">
    <location>
        <begin position="7"/>
        <end position="75"/>
    </location>
</feature>
<dbReference type="SUPFAM" id="SSF48008">
    <property type="entry name" value="GntR ligand-binding domain-like"/>
    <property type="match status" value="1"/>
</dbReference>
<dbReference type="GO" id="GO:0003700">
    <property type="term" value="F:DNA-binding transcription factor activity"/>
    <property type="evidence" value="ECO:0007669"/>
    <property type="project" value="InterPro"/>
</dbReference>
<keyword evidence="6" id="KW-1185">Reference proteome</keyword>
<gene>
    <name evidence="5" type="ORF">Q7X28_20670</name>
</gene>
<dbReference type="PRINTS" id="PR00035">
    <property type="entry name" value="HTHGNTR"/>
</dbReference>
<sequence>MPPLRRESLADQAAERLLERIRAGEWELGAKLPGETTLAPQLGVGRSTVREAIRRLAGIGVLTTRQGSGVFVTRLDAPSGMDSILDRADIEAVIEARIAIEAEGAALAARRRTEADLDAIRAALAVRAAHRGDLARHVETDTAFHRTVIAAAHSPVLLEMFDGIAAHLRRAMIDMLRTRAGGFGDDADQESHADLLAAVERRDAEAAAGLSRSHLAGLLSRVGAPPAPGA</sequence>
<dbReference type="SMART" id="SM00895">
    <property type="entry name" value="FCD"/>
    <property type="match status" value="1"/>
</dbReference>
<dbReference type="Gene3D" id="1.20.120.530">
    <property type="entry name" value="GntR ligand-binding domain-like"/>
    <property type="match status" value="1"/>
</dbReference>
<dbReference type="RefSeq" id="WP_220658256.1">
    <property type="nucleotide sequence ID" value="NZ_CBCSFC010000009.1"/>
</dbReference>
<reference evidence="5" key="1">
    <citation type="submission" date="2023-08" db="EMBL/GenBank/DDBJ databases">
        <title>The draft genome of Tsukamurella strandjordii strain 050030.</title>
        <authorList>
            <person name="Zhao F."/>
            <person name="Feng Y."/>
            <person name="Zong Z."/>
        </authorList>
    </citation>
    <scope>NUCLEOTIDE SEQUENCE</scope>
    <source>
        <strain evidence="5">050030</strain>
    </source>
</reference>
<evidence type="ECO:0000256" key="1">
    <source>
        <dbReference type="ARBA" id="ARBA00023015"/>
    </source>
</evidence>
<keyword evidence="3" id="KW-0804">Transcription</keyword>
<keyword evidence="1" id="KW-0805">Transcription regulation</keyword>
<dbReference type="PROSITE" id="PS50949">
    <property type="entry name" value="HTH_GNTR"/>
    <property type="match status" value="1"/>
</dbReference>
<evidence type="ECO:0000256" key="3">
    <source>
        <dbReference type="ARBA" id="ARBA00023163"/>
    </source>
</evidence>
<keyword evidence="2" id="KW-0238">DNA-binding</keyword>
<dbReference type="InterPro" id="IPR011711">
    <property type="entry name" value="GntR_C"/>
</dbReference>
<dbReference type="GO" id="GO:0003677">
    <property type="term" value="F:DNA binding"/>
    <property type="evidence" value="ECO:0007669"/>
    <property type="project" value="UniProtKB-KW"/>
</dbReference>
<name>A0AA90NEA1_9ACTN</name>
<dbReference type="SMART" id="SM00345">
    <property type="entry name" value="HTH_GNTR"/>
    <property type="match status" value="1"/>
</dbReference>
<dbReference type="Gene3D" id="1.10.10.10">
    <property type="entry name" value="Winged helix-like DNA-binding domain superfamily/Winged helix DNA-binding domain"/>
    <property type="match status" value="1"/>
</dbReference>
<evidence type="ECO:0000313" key="5">
    <source>
        <dbReference type="EMBL" id="MDP0400338.1"/>
    </source>
</evidence>
<dbReference type="InterPro" id="IPR008920">
    <property type="entry name" value="TF_FadR/GntR_C"/>
</dbReference>
<evidence type="ECO:0000313" key="6">
    <source>
        <dbReference type="Proteomes" id="UP001178281"/>
    </source>
</evidence>
<protein>
    <submittedName>
        <fullName evidence="5">FadR/GntR family transcriptional regulator</fullName>
    </submittedName>
</protein>
<evidence type="ECO:0000256" key="2">
    <source>
        <dbReference type="ARBA" id="ARBA00023125"/>
    </source>
</evidence>
<dbReference type="EMBL" id="JAUTIX010000009">
    <property type="protein sequence ID" value="MDP0400338.1"/>
    <property type="molecule type" value="Genomic_DNA"/>
</dbReference>
<organism evidence="5 6">
    <name type="scientific">Tsukamurella strandjordii</name>
    <dbReference type="NCBI Taxonomy" id="147577"/>
    <lineage>
        <taxon>Bacteria</taxon>
        <taxon>Bacillati</taxon>
        <taxon>Actinomycetota</taxon>
        <taxon>Actinomycetes</taxon>
        <taxon>Mycobacteriales</taxon>
        <taxon>Tsukamurellaceae</taxon>
        <taxon>Tsukamurella</taxon>
    </lineage>
</organism>
<dbReference type="PANTHER" id="PTHR43537">
    <property type="entry name" value="TRANSCRIPTIONAL REGULATOR, GNTR FAMILY"/>
    <property type="match status" value="1"/>
</dbReference>
<dbReference type="InterPro" id="IPR000524">
    <property type="entry name" value="Tscrpt_reg_HTH_GntR"/>
</dbReference>
<dbReference type="SUPFAM" id="SSF46785">
    <property type="entry name" value="Winged helix' DNA-binding domain"/>
    <property type="match status" value="1"/>
</dbReference>
<dbReference type="Pfam" id="PF07729">
    <property type="entry name" value="FCD"/>
    <property type="match status" value="1"/>
</dbReference>
<dbReference type="Pfam" id="PF00392">
    <property type="entry name" value="GntR"/>
    <property type="match status" value="1"/>
</dbReference>
<accession>A0AA90NEA1</accession>
<dbReference type="PANTHER" id="PTHR43537:SF47">
    <property type="entry name" value="REGULATORY PROTEIN GNTR HTH"/>
    <property type="match status" value="1"/>
</dbReference>
<dbReference type="Proteomes" id="UP001178281">
    <property type="component" value="Unassembled WGS sequence"/>
</dbReference>
<proteinExistence type="predicted"/>
<dbReference type="InterPro" id="IPR036388">
    <property type="entry name" value="WH-like_DNA-bd_sf"/>
</dbReference>
<evidence type="ECO:0000259" key="4">
    <source>
        <dbReference type="PROSITE" id="PS50949"/>
    </source>
</evidence>
<dbReference type="CDD" id="cd07377">
    <property type="entry name" value="WHTH_GntR"/>
    <property type="match status" value="1"/>
</dbReference>
<comment type="caution">
    <text evidence="5">The sequence shown here is derived from an EMBL/GenBank/DDBJ whole genome shotgun (WGS) entry which is preliminary data.</text>
</comment>
<dbReference type="AlphaFoldDB" id="A0AA90NEA1"/>